<feature type="compositionally biased region" description="Acidic residues" evidence="1">
    <location>
        <begin position="126"/>
        <end position="135"/>
    </location>
</feature>
<feature type="region of interest" description="Disordered" evidence="1">
    <location>
        <begin position="251"/>
        <end position="284"/>
    </location>
</feature>
<evidence type="ECO:0000256" key="1">
    <source>
        <dbReference type="SAM" id="MobiDB-lite"/>
    </source>
</evidence>
<dbReference type="EMBL" id="KZ819330">
    <property type="protein sequence ID" value="PWN19842.1"/>
    <property type="molecule type" value="Genomic_DNA"/>
</dbReference>
<accession>A0A316U3G5</accession>
<feature type="compositionally biased region" description="Basic residues" evidence="1">
    <location>
        <begin position="30"/>
        <end position="41"/>
    </location>
</feature>
<dbReference type="InterPro" id="IPR019327">
    <property type="entry name" value="WKF"/>
</dbReference>
<gene>
    <name evidence="3" type="ORF">BCV69DRAFT_300147</name>
</gene>
<sequence length="401" mass="42194">MTTLAEPVAGPSSGSHAINASSHANNDLPKRKRARTRKRKSGAAAGPTDQDDEDEESHQTSIIGNETIPVNDHASTSASSLKGKGKETAPTSAKQPPMDSVKVAPASATSDVVTTSETASKRTDEADSDDDDEAGEGNAAGRKRKRTRKRSKKGGQADTATAAGSESNGAKAAQGAESAVAPSAAAQAPGEELSQQLAQTPDPAQDESISQGAKNALIYAYIFCTSRQVWKFQKAKEGWLLRHILDHPSPAATETAAPASAEPVARTDTVSGEPADEAAQEEQVDTSIPDAYIALVGHYLSTMQGKSKDRLREELQRAIAAAEALPTEAPEIEQPQELASAPASEPEVIANGDSKGVRFADMADESNEQSSAREDVEKAKRERLRWQAARARSVLNILGAQ</sequence>
<protein>
    <recommendedName>
        <fullName evidence="2">WKF domain-containing protein</fullName>
    </recommendedName>
</protein>
<feature type="compositionally biased region" description="Low complexity" evidence="1">
    <location>
        <begin position="323"/>
        <end position="333"/>
    </location>
</feature>
<feature type="compositionally biased region" description="Basic residues" evidence="1">
    <location>
        <begin position="141"/>
        <end position="153"/>
    </location>
</feature>
<dbReference type="Pfam" id="PF10180">
    <property type="entry name" value="WKF"/>
    <property type="match status" value="1"/>
</dbReference>
<evidence type="ECO:0000313" key="4">
    <source>
        <dbReference type="Proteomes" id="UP000245942"/>
    </source>
</evidence>
<dbReference type="AlphaFoldDB" id="A0A316U3G5"/>
<name>A0A316U3G5_9BASI</name>
<feature type="region of interest" description="Disordered" evidence="1">
    <location>
        <begin position="1"/>
        <end position="209"/>
    </location>
</feature>
<feature type="compositionally biased region" description="Polar residues" evidence="1">
    <location>
        <begin position="158"/>
        <end position="168"/>
    </location>
</feature>
<dbReference type="PANTHER" id="PTHR22306:SF2">
    <property type="entry name" value="CHROMOSOME 7 OPEN READING FRAME 50"/>
    <property type="match status" value="1"/>
</dbReference>
<dbReference type="RefSeq" id="XP_025347002.1">
    <property type="nucleotide sequence ID" value="XM_025494431.1"/>
</dbReference>
<evidence type="ECO:0000313" key="3">
    <source>
        <dbReference type="EMBL" id="PWN19842.1"/>
    </source>
</evidence>
<feature type="compositionally biased region" description="Polar residues" evidence="1">
    <location>
        <begin position="12"/>
        <end position="25"/>
    </location>
</feature>
<organism evidence="3 4">
    <name type="scientific">Pseudomicrostroma glucosiphilum</name>
    <dbReference type="NCBI Taxonomy" id="1684307"/>
    <lineage>
        <taxon>Eukaryota</taxon>
        <taxon>Fungi</taxon>
        <taxon>Dikarya</taxon>
        <taxon>Basidiomycota</taxon>
        <taxon>Ustilaginomycotina</taxon>
        <taxon>Exobasidiomycetes</taxon>
        <taxon>Microstromatales</taxon>
        <taxon>Microstromatales incertae sedis</taxon>
        <taxon>Pseudomicrostroma</taxon>
    </lineage>
</organism>
<feature type="compositionally biased region" description="Acidic residues" evidence="1">
    <location>
        <begin position="274"/>
        <end position="284"/>
    </location>
</feature>
<feature type="compositionally biased region" description="Low complexity" evidence="1">
    <location>
        <begin position="251"/>
        <end position="263"/>
    </location>
</feature>
<feature type="region of interest" description="Disordered" evidence="1">
    <location>
        <begin position="323"/>
        <end position="378"/>
    </location>
</feature>
<evidence type="ECO:0000259" key="2">
    <source>
        <dbReference type="Pfam" id="PF10180"/>
    </source>
</evidence>
<feature type="domain" description="WKF" evidence="2">
    <location>
        <begin position="219"/>
        <end position="247"/>
    </location>
</feature>
<reference evidence="3 4" key="1">
    <citation type="journal article" date="2018" name="Mol. Biol. Evol.">
        <title>Broad Genomic Sampling Reveals a Smut Pathogenic Ancestry of the Fungal Clade Ustilaginomycotina.</title>
        <authorList>
            <person name="Kijpornyongpan T."/>
            <person name="Mondo S.J."/>
            <person name="Barry K."/>
            <person name="Sandor L."/>
            <person name="Lee J."/>
            <person name="Lipzen A."/>
            <person name="Pangilinan J."/>
            <person name="LaButti K."/>
            <person name="Hainaut M."/>
            <person name="Henrissat B."/>
            <person name="Grigoriev I.V."/>
            <person name="Spatafora J.W."/>
            <person name="Aime M.C."/>
        </authorList>
    </citation>
    <scope>NUCLEOTIDE SEQUENCE [LARGE SCALE GENOMIC DNA]</scope>
    <source>
        <strain evidence="3 4">MCA 4718</strain>
    </source>
</reference>
<dbReference type="OrthoDB" id="10261563at2759"/>
<dbReference type="PANTHER" id="PTHR22306">
    <property type="entry name" value="CHROMOSOME 7 OPEN READING FRAME 50"/>
    <property type="match status" value="1"/>
</dbReference>
<feature type="compositionally biased region" description="Low complexity" evidence="1">
    <location>
        <begin position="172"/>
        <end position="191"/>
    </location>
</feature>
<proteinExistence type="predicted"/>
<dbReference type="GeneID" id="37016165"/>
<keyword evidence="4" id="KW-1185">Reference proteome</keyword>
<dbReference type="Proteomes" id="UP000245942">
    <property type="component" value="Unassembled WGS sequence"/>
</dbReference>
<feature type="compositionally biased region" description="Polar residues" evidence="1">
    <location>
        <begin position="107"/>
        <end position="118"/>
    </location>
</feature>